<name>A0A4P9XTS3_9FUNG</name>
<dbReference type="PANTHER" id="PTHR46546:SF4">
    <property type="entry name" value="SHEWANELLA-LIKE PROTEIN PHOSPHATASE 1"/>
    <property type="match status" value="1"/>
</dbReference>
<accession>A0A4P9XTS3</accession>
<feature type="non-terminal residue" evidence="2">
    <location>
        <position position="1"/>
    </location>
</feature>
<reference evidence="3" key="1">
    <citation type="journal article" date="2018" name="Nat. Microbiol.">
        <title>Leveraging single-cell genomics to expand the fungal tree of life.</title>
        <authorList>
            <person name="Ahrendt S.R."/>
            <person name="Quandt C.A."/>
            <person name="Ciobanu D."/>
            <person name="Clum A."/>
            <person name="Salamov A."/>
            <person name="Andreopoulos B."/>
            <person name="Cheng J.F."/>
            <person name="Woyke T."/>
            <person name="Pelin A."/>
            <person name="Henrissat B."/>
            <person name="Reynolds N.K."/>
            <person name="Benny G.L."/>
            <person name="Smith M.E."/>
            <person name="James T.Y."/>
            <person name="Grigoriev I.V."/>
        </authorList>
    </citation>
    <scope>NUCLEOTIDE SEQUENCE [LARGE SCALE GENOMIC DNA]</scope>
    <source>
        <strain evidence="3">RSA 1356</strain>
    </source>
</reference>
<dbReference type="EMBL" id="KZ992554">
    <property type="protein sequence ID" value="RKP08961.1"/>
    <property type="molecule type" value="Genomic_DNA"/>
</dbReference>
<sequence>RRIVAIGDLHGDIKSALRVLQMAGVANRKGKWIGGDNTILVQTGDLIDRGPDTNRMLELLPDLVKSANKVGGRVIQILGNHEVMNLAGNLRYVRESEKEFSSELDRAKAFDLLGRFGKRLSNLPVVYRVGDTVFAHGGITPEWAESNMYQTNQYAKTQLKKYVADKKQNQRVMAPAILGNEGPLWYRGYVYDPEEAACAILQRALDAMGAKRMVVGHTVQDDGHILSRCRERFFVIDVGISKAIRGHQAALEI</sequence>
<feature type="non-terminal residue" evidence="2">
    <location>
        <position position="253"/>
    </location>
</feature>
<organism evidence="2 3">
    <name type="scientific">Thamnocephalis sphaerospora</name>
    <dbReference type="NCBI Taxonomy" id="78915"/>
    <lineage>
        <taxon>Eukaryota</taxon>
        <taxon>Fungi</taxon>
        <taxon>Fungi incertae sedis</taxon>
        <taxon>Zoopagomycota</taxon>
        <taxon>Zoopagomycotina</taxon>
        <taxon>Zoopagomycetes</taxon>
        <taxon>Zoopagales</taxon>
        <taxon>Sigmoideomycetaceae</taxon>
        <taxon>Thamnocephalis</taxon>
    </lineage>
</organism>
<dbReference type="GO" id="GO:0016787">
    <property type="term" value="F:hydrolase activity"/>
    <property type="evidence" value="ECO:0007669"/>
    <property type="project" value="InterPro"/>
</dbReference>
<evidence type="ECO:0000313" key="3">
    <source>
        <dbReference type="Proteomes" id="UP000271241"/>
    </source>
</evidence>
<dbReference type="Pfam" id="PF00149">
    <property type="entry name" value="Metallophos"/>
    <property type="match status" value="1"/>
</dbReference>
<dbReference type="Proteomes" id="UP000271241">
    <property type="component" value="Unassembled WGS sequence"/>
</dbReference>
<evidence type="ECO:0000313" key="2">
    <source>
        <dbReference type="EMBL" id="RKP08961.1"/>
    </source>
</evidence>
<dbReference type="PRINTS" id="PR00114">
    <property type="entry name" value="STPHPHTASE"/>
</dbReference>
<feature type="domain" description="Calcineurin-like phosphoesterase" evidence="1">
    <location>
        <begin position="2"/>
        <end position="220"/>
    </location>
</feature>
<gene>
    <name evidence="2" type="ORF">THASP1DRAFT_9768</name>
</gene>
<dbReference type="InterPro" id="IPR004843">
    <property type="entry name" value="Calcineurin-like_PHP"/>
</dbReference>
<evidence type="ECO:0000259" key="1">
    <source>
        <dbReference type="Pfam" id="PF00149"/>
    </source>
</evidence>
<protein>
    <submittedName>
        <fullName evidence="2">Metallo-dependent phosphatase-like protein</fullName>
    </submittedName>
</protein>
<dbReference type="OrthoDB" id="5976022at2759"/>
<proteinExistence type="predicted"/>
<dbReference type="InterPro" id="IPR006186">
    <property type="entry name" value="Ser/Thr-sp_prot-phosphatase"/>
</dbReference>
<dbReference type="AlphaFoldDB" id="A0A4P9XTS3"/>
<keyword evidence="3" id="KW-1185">Reference proteome</keyword>
<dbReference type="Gene3D" id="3.60.21.10">
    <property type="match status" value="1"/>
</dbReference>
<dbReference type="PANTHER" id="PTHR46546">
    <property type="entry name" value="SHEWANELLA-LIKE PROTEIN PHOSPHATASE 1"/>
    <property type="match status" value="1"/>
</dbReference>
<dbReference type="STRING" id="78915.A0A4P9XTS3"/>
<dbReference type="InterPro" id="IPR029052">
    <property type="entry name" value="Metallo-depent_PP-like"/>
</dbReference>
<dbReference type="SUPFAM" id="SSF56300">
    <property type="entry name" value="Metallo-dependent phosphatases"/>
    <property type="match status" value="1"/>
</dbReference>